<dbReference type="InterPro" id="IPR038008">
    <property type="entry name" value="Jag_KH"/>
</dbReference>
<protein>
    <submittedName>
        <fullName evidence="2">R3H domain protein</fullName>
    </submittedName>
</protein>
<dbReference type="InterPro" id="IPR015946">
    <property type="entry name" value="KH_dom-like_a/b"/>
</dbReference>
<dbReference type="CDD" id="cd02644">
    <property type="entry name" value="R3H_jag"/>
    <property type="match status" value="1"/>
</dbReference>
<dbReference type="InterPro" id="IPR034079">
    <property type="entry name" value="R3H_KhpB"/>
</dbReference>
<evidence type="ECO:0000313" key="2">
    <source>
        <dbReference type="EMBL" id="KKU30521.1"/>
    </source>
</evidence>
<dbReference type="Gene3D" id="3.30.1370.50">
    <property type="entry name" value="R3H-like domain"/>
    <property type="match status" value="1"/>
</dbReference>
<dbReference type="CDD" id="cd02414">
    <property type="entry name" value="KH-II_Jag"/>
    <property type="match status" value="1"/>
</dbReference>
<dbReference type="Proteomes" id="UP000034732">
    <property type="component" value="Unassembled WGS sequence"/>
</dbReference>
<dbReference type="GO" id="GO:0003723">
    <property type="term" value="F:RNA binding"/>
    <property type="evidence" value="ECO:0007669"/>
    <property type="project" value="InterPro"/>
</dbReference>
<dbReference type="Gene3D" id="3.30.300.20">
    <property type="match status" value="1"/>
</dbReference>
<proteinExistence type="predicted"/>
<dbReference type="AlphaFoldDB" id="A0A0G1PCP1"/>
<feature type="domain" description="R3H" evidence="1">
    <location>
        <begin position="84"/>
        <end position="149"/>
    </location>
</feature>
<dbReference type="SMART" id="SM00393">
    <property type="entry name" value="R3H"/>
    <property type="match status" value="1"/>
</dbReference>
<dbReference type="PROSITE" id="PS51061">
    <property type="entry name" value="R3H"/>
    <property type="match status" value="1"/>
</dbReference>
<dbReference type="InterPro" id="IPR039247">
    <property type="entry name" value="KhpB"/>
</dbReference>
<name>A0A0G1PCP1_UNCKA</name>
<dbReference type="PANTHER" id="PTHR35800">
    <property type="entry name" value="PROTEIN JAG"/>
    <property type="match status" value="1"/>
</dbReference>
<dbReference type="Pfam" id="PF01424">
    <property type="entry name" value="R3H"/>
    <property type="match status" value="1"/>
</dbReference>
<evidence type="ECO:0000259" key="1">
    <source>
        <dbReference type="PROSITE" id="PS51061"/>
    </source>
</evidence>
<dbReference type="InterPro" id="IPR036867">
    <property type="entry name" value="R3H_dom_sf"/>
</dbReference>
<dbReference type="SUPFAM" id="SSF82708">
    <property type="entry name" value="R3H domain"/>
    <property type="match status" value="1"/>
</dbReference>
<gene>
    <name evidence="2" type="ORF">UX44_C0020G0009</name>
</gene>
<dbReference type="PANTHER" id="PTHR35800:SF1">
    <property type="entry name" value="RNA-BINDING PROTEIN KHPB"/>
    <property type="match status" value="1"/>
</dbReference>
<dbReference type="EMBL" id="LCMF01000020">
    <property type="protein sequence ID" value="KKU30521.1"/>
    <property type="molecule type" value="Genomic_DNA"/>
</dbReference>
<reference evidence="2 3" key="1">
    <citation type="journal article" date="2015" name="Nature">
        <title>rRNA introns, odd ribosomes, and small enigmatic genomes across a large radiation of phyla.</title>
        <authorList>
            <person name="Brown C.T."/>
            <person name="Hug L.A."/>
            <person name="Thomas B.C."/>
            <person name="Sharon I."/>
            <person name="Castelle C.J."/>
            <person name="Singh A."/>
            <person name="Wilkins M.J."/>
            <person name="Williams K.H."/>
            <person name="Banfield J.F."/>
        </authorList>
    </citation>
    <scope>NUCLEOTIDE SEQUENCE [LARGE SCALE GENOMIC DNA]</scope>
</reference>
<accession>A0A0G1PCP1</accession>
<sequence length="149" mass="17177">MEEINFIQEKIKEILDFMTVSTMVNVSELEKDIFKITIDGDNLNFLIGYRGESLDGLQAILGLMLFRRFGRLIVVDLDINGYKGKRIEKLEEIARTHIDKVRFFGKEVELPAMTAFERKHVHTFVQGYADIKSESVGLEPMRRVVLKPA</sequence>
<organism evidence="2 3">
    <name type="scientific">candidate division WWE3 bacterium GW2011_GWA1_46_21</name>
    <dbReference type="NCBI Taxonomy" id="1619107"/>
    <lineage>
        <taxon>Bacteria</taxon>
        <taxon>Katanobacteria</taxon>
    </lineage>
</organism>
<dbReference type="InterPro" id="IPR001374">
    <property type="entry name" value="R3H_dom"/>
</dbReference>
<comment type="caution">
    <text evidence="2">The sequence shown here is derived from an EMBL/GenBank/DDBJ whole genome shotgun (WGS) entry which is preliminary data.</text>
</comment>
<evidence type="ECO:0000313" key="3">
    <source>
        <dbReference type="Proteomes" id="UP000034732"/>
    </source>
</evidence>